<feature type="region of interest" description="Disordered" evidence="2">
    <location>
        <begin position="143"/>
        <end position="167"/>
    </location>
</feature>
<dbReference type="AlphaFoldDB" id="A0AA39FXA0"/>
<evidence type="ECO:0000313" key="4">
    <source>
        <dbReference type="Proteomes" id="UP001168990"/>
    </source>
</evidence>
<evidence type="ECO:0000256" key="1">
    <source>
        <dbReference type="SAM" id="Coils"/>
    </source>
</evidence>
<reference evidence="3" key="1">
    <citation type="journal article" date="2023" name="bioRxiv">
        <title>Scaffold-level genome assemblies of two parasitoid biocontrol wasps reveal the parthenogenesis mechanism and an associated novel virus.</title>
        <authorList>
            <person name="Inwood S."/>
            <person name="Skelly J."/>
            <person name="Guhlin J."/>
            <person name="Harrop T."/>
            <person name="Goldson S."/>
            <person name="Dearden P."/>
        </authorList>
    </citation>
    <scope>NUCLEOTIDE SEQUENCE</scope>
    <source>
        <strain evidence="3">Irish</strain>
        <tissue evidence="3">Whole body</tissue>
    </source>
</reference>
<proteinExistence type="predicted"/>
<reference evidence="3" key="2">
    <citation type="submission" date="2023-03" db="EMBL/GenBank/DDBJ databases">
        <authorList>
            <person name="Inwood S.N."/>
            <person name="Skelly J.G."/>
            <person name="Guhlin J."/>
            <person name="Harrop T.W.R."/>
            <person name="Goldson S.G."/>
            <person name="Dearden P.K."/>
        </authorList>
    </citation>
    <scope>NUCLEOTIDE SEQUENCE</scope>
    <source>
        <strain evidence="3">Irish</strain>
        <tissue evidence="3">Whole body</tissue>
    </source>
</reference>
<evidence type="ECO:0000256" key="2">
    <source>
        <dbReference type="SAM" id="MobiDB-lite"/>
    </source>
</evidence>
<keyword evidence="4" id="KW-1185">Reference proteome</keyword>
<dbReference type="Proteomes" id="UP001168990">
    <property type="component" value="Unassembled WGS sequence"/>
</dbReference>
<feature type="compositionally biased region" description="Basic and acidic residues" evidence="2">
    <location>
        <begin position="1"/>
        <end position="18"/>
    </location>
</feature>
<dbReference type="EMBL" id="JAQQBS010000001">
    <property type="protein sequence ID" value="KAK0176914.1"/>
    <property type="molecule type" value="Genomic_DNA"/>
</dbReference>
<organism evidence="3 4">
    <name type="scientific">Microctonus aethiopoides</name>
    <dbReference type="NCBI Taxonomy" id="144406"/>
    <lineage>
        <taxon>Eukaryota</taxon>
        <taxon>Metazoa</taxon>
        <taxon>Ecdysozoa</taxon>
        <taxon>Arthropoda</taxon>
        <taxon>Hexapoda</taxon>
        <taxon>Insecta</taxon>
        <taxon>Pterygota</taxon>
        <taxon>Neoptera</taxon>
        <taxon>Endopterygota</taxon>
        <taxon>Hymenoptera</taxon>
        <taxon>Apocrita</taxon>
        <taxon>Ichneumonoidea</taxon>
        <taxon>Braconidae</taxon>
        <taxon>Euphorinae</taxon>
        <taxon>Microctonus</taxon>
    </lineage>
</organism>
<comment type="caution">
    <text evidence="3">The sequence shown here is derived from an EMBL/GenBank/DDBJ whole genome shotgun (WGS) entry which is preliminary data.</text>
</comment>
<accession>A0AA39FXA0</accession>
<gene>
    <name evidence="3" type="ORF">PV328_001012</name>
</gene>
<sequence length="167" mass="19151">MDRVEDSMGKGGGRGREREEEEDEEVGNVHKRSAGDGGNRARGGIESLEGMMVEMMMEMREIKEQLKRESVEKRKVEEWREARARERRRSNVMVRGLKVEEYEVKESVKELWKKMGLEAEEIGEMTRAGRIMVDGRGMEDREVGEGWKTCTGGVHEDVGKWGDVEMG</sequence>
<keyword evidence="1" id="KW-0175">Coiled coil</keyword>
<feature type="coiled-coil region" evidence="1">
    <location>
        <begin position="45"/>
        <end position="72"/>
    </location>
</feature>
<feature type="region of interest" description="Disordered" evidence="2">
    <location>
        <begin position="1"/>
        <end position="45"/>
    </location>
</feature>
<feature type="compositionally biased region" description="Basic and acidic residues" evidence="2">
    <location>
        <begin position="154"/>
        <end position="167"/>
    </location>
</feature>
<name>A0AA39FXA0_9HYME</name>
<protein>
    <submittedName>
        <fullName evidence="3">Uncharacterized protein</fullName>
    </submittedName>
</protein>
<evidence type="ECO:0000313" key="3">
    <source>
        <dbReference type="EMBL" id="KAK0176914.1"/>
    </source>
</evidence>